<dbReference type="InterPro" id="IPR005252">
    <property type="entry name" value="CoaBC"/>
</dbReference>
<keyword evidence="3" id="KW-0479">Metal-binding</keyword>
<keyword evidence="1 3" id="KW-0210">Decarboxylase</keyword>
<dbReference type="SUPFAM" id="SSF102645">
    <property type="entry name" value="CoaB-like"/>
    <property type="match status" value="1"/>
</dbReference>
<feature type="region of interest" description="Phosphopantothenate--cysteine ligase" evidence="3">
    <location>
        <begin position="174"/>
        <end position="381"/>
    </location>
</feature>
<dbReference type="STRING" id="877455.Metbo_0304"/>
<dbReference type="InterPro" id="IPR007085">
    <property type="entry name" value="DNA/pantothenate-metab_flavo_C"/>
</dbReference>
<keyword evidence="3" id="KW-0460">Magnesium</keyword>
<comment type="catalytic activity">
    <reaction evidence="3">
        <text>N-[(R)-4-phosphopantothenoyl]-L-cysteine + H(+) = (R)-4'-phosphopantetheine + CO2</text>
        <dbReference type="Rhea" id="RHEA:16793"/>
        <dbReference type="ChEBI" id="CHEBI:15378"/>
        <dbReference type="ChEBI" id="CHEBI:16526"/>
        <dbReference type="ChEBI" id="CHEBI:59458"/>
        <dbReference type="ChEBI" id="CHEBI:61723"/>
        <dbReference type="EC" id="4.1.1.36"/>
    </reaction>
</comment>
<dbReference type="UniPathway" id="UPA00241"/>
<dbReference type="RefSeq" id="WP_013643907.1">
    <property type="nucleotide sequence ID" value="NC_015216.1"/>
</dbReference>
<dbReference type="NCBIfam" id="TIGR00521">
    <property type="entry name" value="coaBC_dfp"/>
    <property type="match status" value="1"/>
</dbReference>
<feature type="binding site" evidence="3">
    <location>
        <position position="272"/>
    </location>
    <ligand>
        <name>CTP</name>
        <dbReference type="ChEBI" id="CHEBI:37563"/>
    </ligand>
</feature>
<dbReference type="HOGENOM" id="CLU_033319_0_3_2"/>
<keyword evidence="3" id="KW-0285">Flavoprotein</keyword>
<sequence>MEIVLCVTGSIAATECVKLARELKRQGFDVKCFMSEDACNIIHPNAMEFATGQKVVTELTGDIEHVKYAQTDLILVAPATANIISKFAYKMADNPISTLLITGFGYQTPTVFVPSMHESMYRAVSQNIDGLKEEGILFLEPKREEGKAKFPDINDIVLQALRETSEGKLRGKKVLISAGGTYEAIDSVRGITNMSSGKMGLEIAREAFIQGADVTMVNGRVDVPIPSLFERFDVTSASEMINKLTDLLPENDIFISAAAVSDFKLECSDSQKISSDDDLIIHFKPGPKILNMVKELNPNIFLVGFKAESNISEEELVISARKQIEKSGADFVVANDISIEGSGFGSEKNQVVIVDDDTSSVPLCSKQEVAKKIVEKIIERV</sequence>
<feature type="binding site" evidence="3">
    <location>
        <position position="305"/>
    </location>
    <ligand>
        <name>CTP</name>
        <dbReference type="ChEBI" id="CHEBI:37563"/>
    </ligand>
</feature>
<dbReference type="OrthoDB" id="10536at2157"/>
<keyword evidence="3" id="KW-0511">Multifunctional enzyme</keyword>
<evidence type="ECO:0000259" key="4">
    <source>
        <dbReference type="Pfam" id="PF02441"/>
    </source>
</evidence>
<dbReference type="InterPro" id="IPR036551">
    <property type="entry name" value="Flavin_trans-like"/>
</dbReference>
<feature type="domain" description="Flavoprotein" evidence="4">
    <location>
        <begin position="1"/>
        <end position="158"/>
    </location>
</feature>
<name>F0T8L4_METLA</name>
<dbReference type="GO" id="GO:0015941">
    <property type="term" value="P:pantothenate catabolic process"/>
    <property type="evidence" value="ECO:0007669"/>
    <property type="project" value="InterPro"/>
</dbReference>
<comment type="cofactor">
    <cofactor evidence="3">
        <name>Mg(2+)</name>
        <dbReference type="ChEBI" id="CHEBI:18420"/>
    </cofactor>
</comment>
<dbReference type="Gene3D" id="3.40.50.1950">
    <property type="entry name" value="Flavin prenyltransferase-like"/>
    <property type="match status" value="1"/>
</dbReference>
<comment type="cofactor">
    <cofactor evidence="3">
        <name>FMN</name>
        <dbReference type="ChEBI" id="CHEBI:58210"/>
    </cofactor>
    <text evidence="3">Binds 1 FMN per subunit.</text>
</comment>
<keyword evidence="3" id="KW-0288">FMN</keyword>
<dbReference type="Pfam" id="PF02441">
    <property type="entry name" value="Flavoprotein"/>
    <property type="match status" value="1"/>
</dbReference>
<dbReference type="GO" id="GO:0010181">
    <property type="term" value="F:FMN binding"/>
    <property type="evidence" value="ECO:0007669"/>
    <property type="project" value="UniProtKB-UniRule"/>
</dbReference>
<accession>F0T8L4</accession>
<dbReference type="InterPro" id="IPR035929">
    <property type="entry name" value="CoaB-like_sf"/>
</dbReference>
<feature type="domain" description="DNA/pantothenate metabolism flavoprotein C-terminal" evidence="5">
    <location>
        <begin position="169"/>
        <end position="379"/>
    </location>
</feature>
<proteinExistence type="inferred from homology"/>
<dbReference type="EC" id="4.1.1.36" evidence="3"/>
<evidence type="ECO:0000313" key="6">
    <source>
        <dbReference type="EMBL" id="ADZ08556.1"/>
    </source>
</evidence>
<evidence type="ECO:0000256" key="2">
    <source>
        <dbReference type="ARBA" id="ARBA00023239"/>
    </source>
</evidence>
<keyword evidence="7" id="KW-1185">Reference proteome</keyword>
<dbReference type="GeneID" id="10276736"/>
<dbReference type="PANTHER" id="PTHR14359:SF6">
    <property type="entry name" value="PHOSPHOPANTOTHENOYLCYSTEINE DECARBOXYLASE"/>
    <property type="match status" value="1"/>
</dbReference>
<evidence type="ECO:0000256" key="1">
    <source>
        <dbReference type="ARBA" id="ARBA00022793"/>
    </source>
</evidence>
<organism evidence="6 7">
    <name type="scientific">Methanobacterium lacus (strain AL-21)</name>
    <dbReference type="NCBI Taxonomy" id="877455"/>
    <lineage>
        <taxon>Archaea</taxon>
        <taxon>Methanobacteriati</taxon>
        <taxon>Methanobacteriota</taxon>
        <taxon>Methanomada group</taxon>
        <taxon>Methanobacteria</taxon>
        <taxon>Methanobacteriales</taxon>
        <taxon>Methanobacteriaceae</taxon>
        <taxon>Methanobacterium</taxon>
    </lineage>
</organism>
<comment type="similarity">
    <text evidence="3">In the C-terminal section; belongs to the PPC synthetase family.</text>
</comment>
<dbReference type="PANTHER" id="PTHR14359">
    <property type="entry name" value="HOMO-OLIGOMERIC FLAVIN CONTAINING CYS DECARBOXYLASE FAMILY"/>
    <property type="match status" value="1"/>
</dbReference>
<dbReference type="GO" id="GO:0004633">
    <property type="term" value="F:phosphopantothenoylcysteine decarboxylase activity"/>
    <property type="evidence" value="ECO:0007669"/>
    <property type="project" value="UniProtKB-UniRule"/>
</dbReference>
<dbReference type="eggNOG" id="arCOG01704">
    <property type="taxonomic scope" value="Archaea"/>
</dbReference>
<dbReference type="GO" id="GO:0015937">
    <property type="term" value="P:coenzyme A biosynthetic process"/>
    <property type="evidence" value="ECO:0007669"/>
    <property type="project" value="UniProtKB-UniRule"/>
</dbReference>
<evidence type="ECO:0000313" key="7">
    <source>
        <dbReference type="Proteomes" id="UP000007490"/>
    </source>
</evidence>
<protein>
    <recommendedName>
        <fullName evidence="3">Coenzyme A biosynthesis bifunctional protein CoaBC</fullName>
    </recommendedName>
    <alternativeName>
        <fullName evidence="3">DNA/pantothenate metabolism flavoprotein</fullName>
    </alternativeName>
    <alternativeName>
        <fullName evidence="3">Phosphopantothenoylcysteine synthetase/decarboxylase</fullName>
        <shortName evidence="3">PPCS-PPCDC</shortName>
    </alternativeName>
    <domain>
        <recommendedName>
            <fullName evidence="3">Phosphopantothenoylcysteine decarboxylase</fullName>
            <shortName evidence="3">PPC decarboxylase</shortName>
            <shortName evidence="3">PPC-DC</shortName>
            <ecNumber evidence="3">4.1.1.36</ecNumber>
        </recommendedName>
        <alternativeName>
            <fullName evidence="3">CoaC</fullName>
        </alternativeName>
    </domain>
    <domain>
        <recommendedName>
            <fullName evidence="3">Phosphopantothenate--cysteine ligase</fullName>
            <ecNumber evidence="3">6.3.2.5</ecNumber>
        </recommendedName>
        <alternativeName>
            <fullName evidence="3">CoaB</fullName>
        </alternativeName>
        <alternativeName>
            <fullName evidence="3">Phosphopantothenoylcysteine synthetase</fullName>
            <shortName evidence="3">PPC synthetase</shortName>
            <shortName evidence="3">PPC-S</shortName>
        </alternativeName>
    </domain>
</protein>
<evidence type="ECO:0000256" key="3">
    <source>
        <dbReference type="HAMAP-Rule" id="MF_02225"/>
    </source>
</evidence>
<keyword evidence="3 6" id="KW-0436">Ligase</keyword>
<comment type="pathway">
    <text evidence="3">Cofactor biosynthesis; coenzyme A biosynthesis.</text>
</comment>
<comment type="similarity">
    <text evidence="3">In the N-terminal section; belongs to the HFCD (homo-oligomeric flavin containing Cys decarboxylase) superfamily.</text>
</comment>
<dbReference type="KEGG" id="mel:Metbo_0304"/>
<evidence type="ECO:0000259" key="5">
    <source>
        <dbReference type="Pfam" id="PF04127"/>
    </source>
</evidence>
<dbReference type="GO" id="GO:0004632">
    <property type="term" value="F:phosphopantothenate--cysteine ligase activity"/>
    <property type="evidence" value="ECO:0007669"/>
    <property type="project" value="UniProtKB-UniRule"/>
</dbReference>
<dbReference type="Pfam" id="PF04127">
    <property type="entry name" value="DFP"/>
    <property type="match status" value="1"/>
</dbReference>
<dbReference type="Gene3D" id="3.40.50.10300">
    <property type="entry name" value="CoaB-like"/>
    <property type="match status" value="1"/>
</dbReference>
<comment type="catalytic activity">
    <reaction evidence="3">
        <text>(R)-4'-phosphopantothenate + L-cysteine + CTP = N-[(R)-4-phosphopantothenoyl]-L-cysteine + CMP + diphosphate + H(+)</text>
        <dbReference type="Rhea" id="RHEA:19397"/>
        <dbReference type="ChEBI" id="CHEBI:10986"/>
        <dbReference type="ChEBI" id="CHEBI:15378"/>
        <dbReference type="ChEBI" id="CHEBI:33019"/>
        <dbReference type="ChEBI" id="CHEBI:35235"/>
        <dbReference type="ChEBI" id="CHEBI:37563"/>
        <dbReference type="ChEBI" id="CHEBI:59458"/>
        <dbReference type="ChEBI" id="CHEBI:60377"/>
        <dbReference type="EC" id="6.3.2.5"/>
    </reaction>
</comment>
<feature type="region of interest" description="Phosphopantothenoylcysteine decarboxylase" evidence="3">
    <location>
        <begin position="1"/>
        <end position="173"/>
    </location>
</feature>
<comment type="function">
    <text evidence="3">Catalyzes two sequential steps in the biosynthesis of coenzyme A. In the first step cysteine is conjugated to 4'-phosphopantothenate to form 4-phosphopantothenoylcysteine. In the second step the latter compound is decarboxylated to form 4'-phosphopantotheine.</text>
</comment>
<dbReference type="SUPFAM" id="SSF52507">
    <property type="entry name" value="Homo-oligomeric flavin-containing Cys decarboxylases, HFCD"/>
    <property type="match status" value="1"/>
</dbReference>
<dbReference type="InterPro" id="IPR003382">
    <property type="entry name" value="Flavoprotein"/>
</dbReference>
<dbReference type="EMBL" id="CP002551">
    <property type="protein sequence ID" value="ADZ08556.1"/>
    <property type="molecule type" value="Genomic_DNA"/>
</dbReference>
<reference evidence="6 7" key="2">
    <citation type="journal article" date="2014" name="Int. J. Syst. Evol. Microbiol.">
        <title>Methanobacterium paludis sp. nov. and a novel strain of Methanobacterium lacus isolated from northern peatlands.</title>
        <authorList>
            <person name="Cadillo-Quiroz H."/>
            <person name="Brauer S.L."/>
            <person name="Goodson N."/>
            <person name="Yavitt J.B."/>
            <person name="Zinder S.H."/>
        </authorList>
    </citation>
    <scope>NUCLEOTIDE SEQUENCE [LARGE SCALE GENOMIC DNA]</scope>
    <source>
        <strain evidence="6 7">AL-21</strain>
    </source>
</reference>
<dbReference type="Proteomes" id="UP000007490">
    <property type="component" value="Chromosome"/>
</dbReference>
<dbReference type="GO" id="GO:0071513">
    <property type="term" value="C:phosphopantothenoylcysteine decarboxylase complex"/>
    <property type="evidence" value="ECO:0007669"/>
    <property type="project" value="TreeGrafter"/>
</dbReference>
<reference evidence="7" key="1">
    <citation type="submission" date="2011-02" db="EMBL/GenBank/DDBJ databases">
        <title>Complete sequence of Methanobacterium sp. AL-21.</title>
        <authorList>
            <consortium name="US DOE Joint Genome Institute"/>
            <person name="Lucas S."/>
            <person name="Copeland A."/>
            <person name="Lapidus A."/>
            <person name="Cheng J.-F."/>
            <person name="Goodwin L."/>
            <person name="Pitluck S."/>
            <person name="Chertkov O."/>
            <person name="Detter J.C."/>
            <person name="Han C."/>
            <person name="Tapia R."/>
            <person name="Land M."/>
            <person name="Hauser L."/>
            <person name="Kyrpides N."/>
            <person name="Ivanova N."/>
            <person name="Mikhailova N."/>
            <person name="Pagani I."/>
            <person name="Cadillo-Quiroz H."/>
            <person name="Imachi H."/>
            <person name="Zinder S."/>
            <person name="Liu W."/>
            <person name="Woyke T."/>
        </authorList>
    </citation>
    <scope>NUCLEOTIDE SEQUENCE [LARGE SCALE GENOMIC DNA]</scope>
    <source>
        <strain evidence="7">AL-21</strain>
    </source>
</reference>
<keyword evidence="2 3" id="KW-0456">Lyase</keyword>
<dbReference type="HAMAP" id="MF_02225">
    <property type="entry name" value="CoaBC"/>
    <property type="match status" value="1"/>
</dbReference>
<gene>
    <name evidence="3" type="primary">coaBC</name>
    <name evidence="6" type="ordered locus">Metbo_0304</name>
</gene>
<dbReference type="AlphaFoldDB" id="F0T8L4"/>
<dbReference type="GO" id="GO:0046872">
    <property type="term" value="F:metal ion binding"/>
    <property type="evidence" value="ECO:0007669"/>
    <property type="project" value="UniProtKB-KW"/>
</dbReference>
<feature type="binding site" evidence="3">
    <location>
        <position position="262"/>
    </location>
    <ligand>
        <name>CTP</name>
        <dbReference type="ChEBI" id="CHEBI:37563"/>
    </ligand>
</feature>
<comment type="caution">
    <text evidence="3">Lacks conserved residue(s) required for the propagation of feature annotation.</text>
</comment>
<dbReference type="EC" id="6.3.2.5" evidence="3"/>